<dbReference type="GO" id="GO:0005783">
    <property type="term" value="C:endoplasmic reticulum"/>
    <property type="evidence" value="ECO:0007669"/>
    <property type="project" value="TreeGrafter"/>
</dbReference>
<dbReference type="SUPFAM" id="SSF52833">
    <property type="entry name" value="Thioredoxin-like"/>
    <property type="match status" value="1"/>
</dbReference>
<dbReference type="AlphaFoldDB" id="A0AAN8X4X2"/>
<dbReference type="EMBL" id="JAXCGZ010011791">
    <property type="protein sequence ID" value="KAK7074128.1"/>
    <property type="molecule type" value="Genomic_DNA"/>
</dbReference>
<comment type="similarity">
    <text evidence="1">Belongs to the protein disulfide isomerase family.</text>
</comment>
<feature type="domain" description="Thioredoxin" evidence="3">
    <location>
        <begin position="1"/>
        <end position="72"/>
    </location>
</feature>
<evidence type="ECO:0000313" key="5">
    <source>
        <dbReference type="Proteomes" id="UP001381693"/>
    </source>
</evidence>
<dbReference type="InterPro" id="IPR036249">
    <property type="entry name" value="Thioredoxin-like_sf"/>
</dbReference>
<dbReference type="GO" id="GO:0006457">
    <property type="term" value="P:protein folding"/>
    <property type="evidence" value="ECO:0007669"/>
    <property type="project" value="TreeGrafter"/>
</dbReference>
<organism evidence="4 5">
    <name type="scientific">Halocaridina rubra</name>
    <name type="common">Hawaiian red shrimp</name>
    <dbReference type="NCBI Taxonomy" id="373956"/>
    <lineage>
        <taxon>Eukaryota</taxon>
        <taxon>Metazoa</taxon>
        <taxon>Ecdysozoa</taxon>
        <taxon>Arthropoda</taxon>
        <taxon>Crustacea</taxon>
        <taxon>Multicrustacea</taxon>
        <taxon>Malacostraca</taxon>
        <taxon>Eumalacostraca</taxon>
        <taxon>Eucarida</taxon>
        <taxon>Decapoda</taxon>
        <taxon>Pleocyemata</taxon>
        <taxon>Caridea</taxon>
        <taxon>Atyoidea</taxon>
        <taxon>Atyidae</taxon>
        <taxon>Halocaridina</taxon>
    </lineage>
</organism>
<evidence type="ECO:0000313" key="4">
    <source>
        <dbReference type="EMBL" id="KAK7074128.1"/>
    </source>
</evidence>
<keyword evidence="2" id="KW-0732">Signal</keyword>
<dbReference type="PANTHER" id="PTHR45672">
    <property type="entry name" value="PROTEIN DISULFIDE-ISOMERASE C17H9.14C-RELATED"/>
    <property type="match status" value="1"/>
</dbReference>
<dbReference type="Pfam" id="PF00085">
    <property type="entry name" value="Thioredoxin"/>
    <property type="match status" value="1"/>
</dbReference>
<reference evidence="4 5" key="1">
    <citation type="submission" date="2023-11" db="EMBL/GenBank/DDBJ databases">
        <title>Halocaridina rubra genome assembly.</title>
        <authorList>
            <person name="Smith C."/>
        </authorList>
    </citation>
    <scope>NUCLEOTIDE SEQUENCE [LARGE SCALE GENOMIC DNA]</scope>
    <source>
        <strain evidence="4">EP-1</strain>
        <tissue evidence="4">Whole</tissue>
    </source>
</reference>
<dbReference type="PANTHER" id="PTHR45672:SF3">
    <property type="entry name" value="THIOREDOXIN DOMAIN-CONTAINING PROTEIN 5"/>
    <property type="match status" value="1"/>
</dbReference>
<dbReference type="Gene3D" id="3.40.30.10">
    <property type="entry name" value="Glutaredoxin"/>
    <property type="match status" value="1"/>
</dbReference>
<dbReference type="InterPro" id="IPR013766">
    <property type="entry name" value="Thioredoxin_domain"/>
</dbReference>
<keyword evidence="5" id="KW-1185">Reference proteome</keyword>
<evidence type="ECO:0000256" key="2">
    <source>
        <dbReference type="ARBA" id="ARBA00022729"/>
    </source>
</evidence>
<accession>A0AAN8X4X2</accession>
<gene>
    <name evidence="4" type="primary">TXNDC5</name>
    <name evidence="4" type="ORF">SK128_011805</name>
</gene>
<dbReference type="Proteomes" id="UP001381693">
    <property type="component" value="Unassembled WGS sequence"/>
</dbReference>
<dbReference type="GO" id="GO:0003756">
    <property type="term" value="F:protein disulfide isomerase activity"/>
    <property type="evidence" value="ECO:0007669"/>
    <property type="project" value="TreeGrafter"/>
</dbReference>
<evidence type="ECO:0000259" key="3">
    <source>
        <dbReference type="Pfam" id="PF00085"/>
    </source>
</evidence>
<sequence length="78" mass="8749">MAPTYEELGRKFVGHNQVTIAKVDCTQEINRGLCSAQNVNGFPTVVLYKTGEKVEEYKGDRSLDDMAAFITKNLHDEL</sequence>
<comment type="caution">
    <text evidence="4">The sequence shown here is derived from an EMBL/GenBank/DDBJ whole genome shotgun (WGS) entry which is preliminary data.</text>
</comment>
<name>A0AAN8X4X2_HALRR</name>
<dbReference type="InterPro" id="IPR051063">
    <property type="entry name" value="PDI"/>
</dbReference>
<proteinExistence type="inferred from homology"/>
<protein>
    <submittedName>
        <fullName evidence="4">Thioredoxin domain-containing protein 5</fullName>
    </submittedName>
</protein>
<evidence type="ECO:0000256" key="1">
    <source>
        <dbReference type="ARBA" id="ARBA00006347"/>
    </source>
</evidence>